<dbReference type="GO" id="GO:0006508">
    <property type="term" value="P:proteolysis"/>
    <property type="evidence" value="ECO:0007669"/>
    <property type="project" value="InterPro"/>
</dbReference>
<dbReference type="Proteomes" id="UP001054889">
    <property type="component" value="Unassembled WGS sequence"/>
</dbReference>
<dbReference type="InterPro" id="IPR036852">
    <property type="entry name" value="Peptidase_S8/S53_dom_sf"/>
</dbReference>
<proteinExistence type="inferred from homology"/>
<sequence length="182" mass="20193">MTTAGTLDNRGHDILDNGAPRERIVAATPLVTGSGHVRPNLALDPGLVYDAGESDYIDFMCTLNYTAEQLRLLMPDFTKCTRTLPGGPADLNYPSFVVIFDNHTNIRTLTWTVTVVSGKAETYKVSYVVPERVKVSVTPTTLVFKKPNERKSYTVEFRSLEGNVTTDGWRLCCCSGHIFSRK</sequence>
<evidence type="ECO:0000313" key="4">
    <source>
        <dbReference type="EMBL" id="GJN32881.1"/>
    </source>
</evidence>
<dbReference type="InterPro" id="IPR045051">
    <property type="entry name" value="SBT"/>
</dbReference>
<evidence type="ECO:0000256" key="2">
    <source>
        <dbReference type="ARBA" id="ARBA00022729"/>
    </source>
</evidence>
<gene>
    <name evidence="4" type="primary">gb21421</name>
    <name evidence="4" type="ORF">PR202_gb21421</name>
</gene>
<keyword evidence="5" id="KW-1185">Reference proteome</keyword>
<dbReference type="AlphaFoldDB" id="A0AAV5FF40"/>
<evidence type="ECO:0000256" key="1">
    <source>
        <dbReference type="ARBA" id="ARBA00011073"/>
    </source>
</evidence>
<dbReference type="GO" id="GO:0004252">
    <property type="term" value="F:serine-type endopeptidase activity"/>
    <property type="evidence" value="ECO:0007669"/>
    <property type="project" value="InterPro"/>
</dbReference>
<dbReference type="Pfam" id="PF17766">
    <property type="entry name" value="fn3_6"/>
    <property type="match status" value="1"/>
</dbReference>
<organism evidence="4 5">
    <name type="scientific">Eleusine coracana subsp. coracana</name>
    <dbReference type="NCBI Taxonomy" id="191504"/>
    <lineage>
        <taxon>Eukaryota</taxon>
        <taxon>Viridiplantae</taxon>
        <taxon>Streptophyta</taxon>
        <taxon>Embryophyta</taxon>
        <taxon>Tracheophyta</taxon>
        <taxon>Spermatophyta</taxon>
        <taxon>Magnoliopsida</taxon>
        <taxon>Liliopsida</taxon>
        <taxon>Poales</taxon>
        <taxon>Poaceae</taxon>
        <taxon>PACMAD clade</taxon>
        <taxon>Chloridoideae</taxon>
        <taxon>Cynodonteae</taxon>
        <taxon>Eleusininae</taxon>
        <taxon>Eleusine</taxon>
    </lineage>
</organism>
<name>A0AAV5FF40_ELECO</name>
<reference evidence="4" key="1">
    <citation type="journal article" date="2018" name="DNA Res.">
        <title>Multiple hybrid de novo genome assembly of finger millet, an orphan allotetraploid crop.</title>
        <authorList>
            <person name="Hatakeyama M."/>
            <person name="Aluri S."/>
            <person name="Balachadran M.T."/>
            <person name="Sivarajan S.R."/>
            <person name="Patrignani A."/>
            <person name="Gruter S."/>
            <person name="Poveda L."/>
            <person name="Shimizu-Inatsugi R."/>
            <person name="Baeten J."/>
            <person name="Francoijs K.J."/>
            <person name="Nataraja K.N."/>
            <person name="Reddy Y.A.N."/>
            <person name="Phadnis S."/>
            <person name="Ravikumar R.L."/>
            <person name="Schlapbach R."/>
            <person name="Sreeman S.M."/>
            <person name="Shimizu K.K."/>
        </authorList>
    </citation>
    <scope>NUCLEOTIDE SEQUENCE</scope>
</reference>
<dbReference type="InterPro" id="IPR041469">
    <property type="entry name" value="Subtilisin-like_FN3"/>
</dbReference>
<dbReference type="Gene3D" id="2.60.40.2310">
    <property type="match status" value="1"/>
</dbReference>
<feature type="domain" description="Subtilisin-like protease fibronectin type-III" evidence="3">
    <location>
        <begin position="90"/>
        <end position="160"/>
    </location>
</feature>
<dbReference type="EMBL" id="BQKI01000084">
    <property type="protein sequence ID" value="GJN32881.1"/>
    <property type="molecule type" value="Genomic_DNA"/>
</dbReference>
<dbReference type="PANTHER" id="PTHR10795">
    <property type="entry name" value="PROPROTEIN CONVERTASE SUBTILISIN/KEXIN"/>
    <property type="match status" value="1"/>
</dbReference>
<comment type="similarity">
    <text evidence="1">Belongs to the peptidase S8 family.</text>
</comment>
<reference evidence="4" key="2">
    <citation type="submission" date="2021-12" db="EMBL/GenBank/DDBJ databases">
        <title>Resequencing data analysis of finger millet.</title>
        <authorList>
            <person name="Hatakeyama M."/>
            <person name="Aluri S."/>
            <person name="Balachadran M.T."/>
            <person name="Sivarajan S.R."/>
            <person name="Poveda L."/>
            <person name="Shimizu-Inatsugi R."/>
            <person name="Schlapbach R."/>
            <person name="Sreeman S.M."/>
            <person name="Shimizu K.K."/>
        </authorList>
    </citation>
    <scope>NUCLEOTIDE SEQUENCE</scope>
</reference>
<keyword evidence="2" id="KW-0732">Signal</keyword>
<evidence type="ECO:0000313" key="5">
    <source>
        <dbReference type="Proteomes" id="UP001054889"/>
    </source>
</evidence>
<comment type="caution">
    <text evidence="4">The sequence shown here is derived from an EMBL/GenBank/DDBJ whole genome shotgun (WGS) entry which is preliminary data.</text>
</comment>
<dbReference type="Gene3D" id="3.40.50.200">
    <property type="entry name" value="Peptidase S8/S53 domain"/>
    <property type="match status" value="1"/>
</dbReference>
<protein>
    <recommendedName>
        <fullName evidence="3">Subtilisin-like protease fibronectin type-III domain-containing protein</fullName>
    </recommendedName>
</protein>
<accession>A0AAV5FF40</accession>
<evidence type="ECO:0000259" key="3">
    <source>
        <dbReference type="Pfam" id="PF17766"/>
    </source>
</evidence>